<evidence type="ECO:0000256" key="1">
    <source>
        <dbReference type="SAM" id="MobiDB-lite"/>
    </source>
</evidence>
<dbReference type="Proteomes" id="UP000280298">
    <property type="component" value="Chromosome"/>
</dbReference>
<feature type="region of interest" description="Disordered" evidence="1">
    <location>
        <begin position="289"/>
        <end position="308"/>
    </location>
</feature>
<dbReference type="AlphaFoldDB" id="A0A3S9M1D4"/>
<dbReference type="OrthoDB" id="3796606at2"/>
<accession>A0A3S9M1D4</accession>
<evidence type="ECO:0000313" key="3">
    <source>
        <dbReference type="Proteomes" id="UP000280298"/>
    </source>
</evidence>
<dbReference type="RefSeq" id="WP_126389277.1">
    <property type="nucleotide sequence ID" value="NZ_CP034539.1"/>
</dbReference>
<reference evidence="2 3" key="1">
    <citation type="journal article" date="2019" name="Int. J. Syst. Evol. Microbiol.">
        <title>Streptomyces cyaneochromogenes sp. nov., a blue pigment-producing actinomycete from manganese-contaminated soil.</title>
        <authorList>
            <person name="Tang X."/>
            <person name="Zhao J."/>
            <person name="Li K."/>
            <person name="Chen Z."/>
            <person name="Sun Y."/>
            <person name="Gao J."/>
        </authorList>
    </citation>
    <scope>NUCLEOTIDE SEQUENCE [LARGE SCALE GENOMIC DNA]</scope>
    <source>
        <strain evidence="2 3">MK-45</strain>
    </source>
</reference>
<dbReference type="EMBL" id="CP034539">
    <property type="protein sequence ID" value="AZQ33024.1"/>
    <property type="molecule type" value="Genomic_DNA"/>
</dbReference>
<gene>
    <name evidence="2" type="ORF">EJ357_05840</name>
</gene>
<sequence>MGDLHRHAEIFRHVHRTVAPLRPDEDWICLEFGNYLTDISQFRDPFANMLAKRAVWGQGLGSFGLFALVPVIGTLVSEAILNWAVDLDEWIDRMFGVHEPAEKRHGKLAAYFKDVFEGVTHLVFADDVKEAAVWHPLLAPALGDIERLPSAEVTRLYRALFTQYYPHEHTDFPPYVLYGESRVNHRLYRKGPHGLSAYLEEYTDYLSESLSKLEVEWKEASRAAKGDPRRHDVLARLGKALHGVEDYYFHSNHLELHLWNELRRGRPKGETEEEYRRWFAANVASHWLPPERSSAPEPGAAEDRPSRAHQVRAHLRRLRYPLYRPVNTLDPEKSEPATGILFTAGFDKKDLFHTLSLALESMEGALARMEHLFVRLPEDMQTTHGSKRPTRLHDSELVLLRVLFNKEERSRMGRDEDYLRNRLAIHVKQLGDGLYEKGIAHLHGSGYLNDAARDSWLRAIATDREMEDFGDLTPGVSGFLINLLAQGQQELERSRRLSRQFDTARDFGPGNSLDTRSDNGASGEHIGTHTLMSKDTAKSLPVHEETRRLARFASMAVARHLVTEVNTNPSTAGGLDWDRILRHYLRFPSAGAAMWESQVLAHVRRTGADPTYDDIPDKVVQPQVQGPDAALRLAARRKGTLRSELEKRYHDLEKRVDQFQLLLRF</sequence>
<evidence type="ECO:0000313" key="2">
    <source>
        <dbReference type="EMBL" id="AZQ33024.1"/>
    </source>
</evidence>
<dbReference type="KEGG" id="scya:EJ357_05840"/>
<organism evidence="2 3">
    <name type="scientific">Streptomyces cyaneochromogenes</name>
    <dbReference type="NCBI Taxonomy" id="2496836"/>
    <lineage>
        <taxon>Bacteria</taxon>
        <taxon>Bacillati</taxon>
        <taxon>Actinomycetota</taxon>
        <taxon>Actinomycetes</taxon>
        <taxon>Kitasatosporales</taxon>
        <taxon>Streptomycetaceae</taxon>
        <taxon>Streptomyces</taxon>
    </lineage>
</organism>
<protein>
    <submittedName>
        <fullName evidence="2">Uncharacterized protein</fullName>
    </submittedName>
</protein>
<name>A0A3S9M1D4_9ACTN</name>
<feature type="region of interest" description="Disordered" evidence="1">
    <location>
        <begin position="504"/>
        <end position="529"/>
    </location>
</feature>
<proteinExistence type="predicted"/>
<keyword evidence="3" id="KW-1185">Reference proteome</keyword>